<proteinExistence type="predicted"/>
<name>A0A8W8LV47_MAGGI</name>
<reference evidence="3" key="1">
    <citation type="submission" date="2022-08" db="UniProtKB">
        <authorList>
            <consortium name="EnsemblMetazoa"/>
        </authorList>
    </citation>
    <scope>IDENTIFICATION</scope>
    <source>
        <strain evidence="3">05x7-T-G4-1.051#20</strain>
    </source>
</reference>
<feature type="transmembrane region" description="Helical" evidence="1">
    <location>
        <begin position="410"/>
        <end position="434"/>
    </location>
</feature>
<keyword evidence="4" id="KW-1185">Reference proteome</keyword>
<protein>
    <recommendedName>
        <fullName evidence="5">CUB domain-containing protein</fullName>
    </recommendedName>
</protein>
<evidence type="ECO:0008006" key="5">
    <source>
        <dbReference type="Google" id="ProtNLM"/>
    </source>
</evidence>
<dbReference type="Proteomes" id="UP000005408">
    <property type="component" value="Unassembled WGS sequence"/>
</dbReference>
<keyword evidence="1" id="KW-0812">Transmembrane</keyword>
<feature type="transmembrane region" description="Helical" evidence="1">
    <location>
        <begin position="162"/>
        <end position="186"/>
    </location>
</feature>
<keyword evidence="1" id="KW-0472">Membrane</keyword>
<dbReference type="AlphaFoldDB" id="A0A8W8LV47"/>
<evidence type="ECO:0000313" key="3">
    <source>
        <dbReference type="EnsemblMetazoa" id="G30244.11:cds"/>
    </source>
</evidence>
<feature type="chain" id="PRO_5036448139" description="CUB domain-containing protein" evidence="2">
    <location>
        <begin position="22"/>
        <end position="526"/>
    </location>
</feature>
<keyword evidence="1" id="KW-1133">Transmembrane helix</keyword>
<organism evidence="3 4">
    <name type="scientific">Magallana gigas</name>
    <name type="common">Pacific oyster</name>
    <name type="synonym">Crassostrea gigas</name>
    <dbReference type="NCBI Taxonomy" id="29159"/>
    <lineage>
        <taxon>Eukaryota</taxon>
        <taxon>Metazoa</taxon>
        <taxon>Spiralia</taxon>
        <taxon>Lophotrochozoa</taxon>
        <taxon>Mollusca</taxon>
        <taxon>Bivalvia</taxon>
        <taxon>Autobranchia</taxon>
        <taxon>Pteriomorphia</taxon>
        <taxon>Ostreida</taxon>
        <taxon>Ostreoidea</taxon>
        <taxon>Ostreidae</taxon>
        <taxon>Magallana</taxon>
    </lineage>
</organism>
<keyword evidence="2" id="KW-0732">Signal</keyword>
<sequence length="526" mass="57705">METRWILGLCILLVAKSGCTVETVTLTDSECGNTYMMTDSTRYLEWDGTHIGRDSFLSLWDGSVTSKDSGSCKVSFEPGGTSSLKVCITVEDFHIEDCNTAVNYYHHDDFTRKATYGCNTTPTSFCWKGNGVEVEIAYKGKSPPGSSNYFKLKITQYEKEDWLTLIILAPFVGVTIIVAIIMVVVCRRKRSKGVVFRNSEIPHSRLVNEPTDPTQPSLGYNSAYPMNQPATREFTVTVPVAVNVGTTLLELRFNATKKMWQQITLITVIYLCTSVSGSTEYLDFDKSCDNYLNSYTIYDDETYYIRWKGAKPKLYSPCSYTFSPFDTDYKVCVEAVDLSINDCSVKLQYYGGLIGSLLKRTYSCFDSTPDKFCGDAFDDVKVKLSATSSSSSSSSGSFTLKVTTKNTYNAGIVAGAVVGGVVFAIFVVLVIIIVCRRRRLHPGTVVLGSGNQQQVVTSTATSSYAGGFSNQNYAAPPPYPGIDNSGKVMNSYPPPPTTGYNAPQYPGTGYNATGYSANQCPPYPAN</sequence>
<evidence type="ECO:0000313" key="4">
    <source>
        <dbReference type="Proteomes" id="UP000005408"/>
    </source>
</evidence>
<evidence type="ECO:0000256" key="1">
    <source>
        <dbReference type="SAM" id="Phobius"/>
    </source>
</evidence>
<dbReference type="EnsemblMetazoa" id="G30244.11">
    <property type="protein sequence ID" value="G30244.11:cds"/>
    <property type="gene ID" value="G30244"/>
</dbReference>
<evidence type="ECO:0000256" key="2">
    <source>
        <dbReference type="SAM" id="SignalP"/>
    </source>
</evidence>
<accession>A0A8W8LV47</accession>
<feature type="signal peptide" evidence="2">
    <location>
        <begin position="1"/>
        <end position="21"/>
    </location>
</feature>